<feature type="region of interest" description="Disordered" evidence="1">
    <location>
        <begin position="25"/>
        <end position="62"/>
    </location>
</feature>
<reference evidence="2" key="1">
    <citation type="submission" date="2023-08" db="EMBL/GenBank/DDBJ databases">
        <authorList>
            <person name="Chen Y."/>
            <person name="Shah S."/>
            <person name="Dougan E. K."/>
            <person name="Thang M."/>
            <person name="Chan C."/>
        </authorList>
    </citation>
    <scope>NUCLEOTIDE SEQUENCE</scope>
</reference>
<organism evidence="2 3">
    <name type="scientific">Effrenium voratum</name>
    <dbReference type="NCBI Taxonomy" id="2562239"/>
    <lineage>
        <taxon>Eukaryota</taxon>
        <taxon>Sar</taxon>
        <taxon>Alveolata</taxon>
        <taxon>Dinophyceae</taxon>
        <taxon>Suessiales</taxon>
        <taxon>Symbiodiniaceae</taxon>
        <taxon>Effrenium</taxon>
    </lineage>
</organism>
<feature type="region of interest" description="Disordered" evidence="1">
    <location>
        <begin position="110"/>
        <end position="133"/>
    </location>
</feature>
<dbReference type="InterPro" id="IPR016024">
    <property type="entry name" value="ARM-type_fold"/>
</dbReference>
<proteinExistence type="predicted"/>
<evidence type="ECO:0008006" key="4">
    <source>
        <dbReference type="Google" id="ProtNLM"/>
    </source>
</evidence>
<accession>A0AA36IG83</accession>
<evidence type="ECO:0000313" key="3">
    <source>
        <dbReference type="Proteomes" id="UP001178507"/>
    </source>
</evidence>
<evidence type="ECO:0000256" key="1">
    <source>
        <dbReference type="SAM" id="MobiDB-lite"/>
    </source>
</evidence>
<dbReference type="GO" id="GO:0051879">
    <property type="term" value="F:Hsp90 protein binding"/>
    <property type="evidence" value="ECO:0007669"/>
    <property type="project" value="TreeGrafter"/>
</dbReference>
<comment type="caution">
    <text evidence="2">The sequence shown here is derived from an EMBL/GenBank/DDBJ whole genome shotgun (WGS) entry which is preliminary data.</text>
</comment>
<name>A0AA36IG83_9DINO</name>
<dbReference type="PANTHER" id="PTHR21207">
    <property type="entry name" value="PARKIN COREGULATED GENE PROTEIN PARK2 COREGULATED"/>
    <property type="match status" value="1"/>
</dbReference>
<dbReference type="SUPFAM" id="SSF48371">
    <property type="entry name" value="ARM repeat"/>
    <property type="match status" value="1"/>
</dbReference>
<gene>
    <name evidence="2" type="ORF">EVOR1521_LOCUS13318</name>
</gene>
<protein>
    <recommendedName>
        <fullName evidence="4">Parkin co-regulated protein</fullName>
    </recommendedName>
</protein>
<dbReference type="InterPro" id="IPR011989">
    <property type="entry name" value="ARM-like"/>
</dbReference>
<dbReference type="AlphaFoldDB" id="A0AA36IG83"/>
<dbReference type="Pfam" id="PF10274">
    <property type="entry name" value="ParcG"/>
    <property type="match status" value="1"/>
</dbReference>
<dbReference type="EMBL" id="CAUJNA010001475">
    <property type="protein sequence ID" value="CAJ1387194.1"/>
    <property type="molecule type" value="Genomic_DNA"/>
</dbReference>
<keyword evidence="3" id="KW-1185">Reference proteome</keyword>
<sequence>MSYMSKISAAAQLVHEDEFRRMLEPGRKKHDKLIGRLPKGQESPFGDFPPDYTRPEDTTKRSPALRLLGTATLTPRTTLEQALPTARSLGAKTPRTARDTRLTPRDVRLSPREASFATPRSLESSAPPAAGAFKRRPIEPSEFRRFYDRNDLPIQIMHTGTQNRIAWKVDVEKLDYHHYLPIFFDGLREKEEPYRFFAVEGVYNLLEKGGSKILPVVPQLIIPIKKALNTRDTEVMVTTMKVLQTLVLSAEMVGEALVPYYRQILPVLNIFKSATKSTFDQMDYSQRKRMDIGALIDETLEILETHGGEDAFINIKYMVPTYESCVSV</sequence>
<dbReference type="PANTHER" id="PTHR21207:SF2">
    <property type="entry name" value="PARKIN COREGULATED GENE PROTEIN"/>
    <property type="match status" value="1"/>
</dbReference>
<dbReference type="Gene3D" id="1.25.10.10">
    <property type="entry name" value="Leucine-rich Repeat Variant"/>
    <property type="match status" value="1"/>
</dbReference>
<dbReference type="Proteomes" id="UP001178507">
    <property type="component" value="Unassembled WGS sequence"/>
</dbReference>
<dbReference type="InterPro" id="IPR019399">
    <property type="entry name" value="Parkin_co-regulated_protein"/>
</dbReference>
<evidence type="ECO:0000313" key="2">
    <source>
        <dbReference type="EMBL" id="CAJ1387194.1"/>
    </source>
</evidence>
<dbReference type="GO" id="GO:0030544">
    <property type="term" value="F:Hsp70 protein binding"/>
    <property type="evidence" value="ECO:0007669"/>
    <property type="project" value="TreeGrafter"/>
</dbReference>